<name>A0A087LYR7_9HYPH</name>
<dbReference type="AlphaFoldDB" id="A0A087LYR7"/>
<evidence type="ECO:0000313" key="1">
    <source>
        <dbReference type="EMBL" id="KFL29770.1"/>
    </source>
</evidence>
<dbReference type="EMBL" id="JQGC01000020">
    <property type="protein sequence ID" value="KFL29770.1"/>
    <property type="molecule type" value="Genomic_DNA"/>
</dbReference>
<gene>
    <name evidence="1" type="ORF">JP75_19450</name>
</gene>
<accession>A0A087LYR7</accession>
<protein>
    <submittedName>
        <fullName evidence="1">Uncharacterized protein</fullName>
    </submittedName>
</protein>
<sequence>MNLEKRVTVRIDAPLAEALGAFMASGVAPMVSRQDAVRFIMRDWLSSRGYASLADQPNAFNCPASMDNTASGTE</sequence>
<dbReference type="Proteomes" id="UP000028981">
    <property type="component" value="Unassembled WGS sequence"/>
</dbReference>
<proteinExistence type="predicted"/>
<organism evidence="1 2">
    <name type="scientific">Devosia riboflavina</name>
    <dbReference type="NCBI Taxonomy" id="46914"/>
    <lineage>
        <taxon>Bacteria</taxon>
        <taxon>Pseudomonadati</taxon>
        <taxon>Pseudomonadota</taxon>
        <taxon>Alphaproteobacteria</taxon>
        <taxon>Hyphomicrobiales</taxon>
        <taxon>Devosiaceae</taxon>
        <taxon>Devosia</taxon>
    </lineage>
</organism>
<keyword evidence="2" id="KW-1185">Reference proteome</keyword>
<comment type="caution">
    <text evidence="1">The sequence shown here is derived from an EMBL/GenBank/DDBJ whole genome shotgun (WGS) entry which is preliminary data.</text>
</comment>
<evidence type="ECO:0000313" key="2">
    <source>
        <dbReference type="Proteomes" id="UP000028981"/>
    </source>
</evidence>
<reference evidence="1 2" key="1">
    <citation type="submission" date="2014-08" db="EMBL/GenBank/DDBJ databases">
        <authorList>
            <person name="Hassan Y.I."/>
            <person name="Lepp D."/>
            <person name="Zhou T."/>
        </authorList>
    </citation>
    <scope>NUCLEOTIDE SEQUENCE [LARGE SCALE GENOMIC DNA]</scope>
    <source>
        <strain evidence="1 2">IFO13584</strain>
    </source>
</reference>